<feature type="domain" description="Thioredoxin" evidence="1">
    <location>
        <begin position="35"/>
        <end position="97"/>
    </location>
</feature>
<name>A0A1F7RPP3_9BACT</name>
<dbReference type="InterPro" id="IPR036249">
    <property type="entry name" value="Thioredoxin-like_sf"/>
</dbReference>
<protein>
    <recommendedName>
        <fullName evidence="1">Thioredoxin domain-containing protein</fullName>
    </recommendedName>
</protein>
<dbReference type="Gene3D" id="3.40.30.10">
    <property type="entry name" value="Glutaredoxin"/>
    <property type="match status" value="1"/>
</dbReference>
<accession>A0A1F7RPP3</accession>
<dbReference type="AlphaFoldDB" id="A0A1F7RPP3"/>
<organism evidence="2 3">
    <name type="scientific">Candidatus Schekmanbacteria bacterium RBG_13_48_7</name>
    <dbReference type="NCBI Taxonomy" id="1817878"/>
    <lineage>
        <taxon>Bacteria</taxon>
        <taxon>Candidatus Schekmaniibacteriota</taxon>
    </lineage>
</organism>
<proteinExistence type="predicted"/>
<evidence type="ECO:0000313" key="3">
    <source>
        <dbReference type="Proteomes" id="UP000179266"/>
    </source>
</evidence>
<dbReference type="Pfam" id="PF00085">
    <property type="entry name" value="Thioredoxin"/>
    <property type="match status" value="1"/>
</dbReference>
<dbReference type="CDD" id="cd02947">
    <property type="entry name" value="TRX_family"/>
    <property type="match status" value="1"/>
</dbReference>
<sequence length="106" mass="12658">MSTELDQFIQDYRGFIIIHLRHSQIESESELDLFLKELEAKNINQIRIVQLTAAEHKQWIQKYRIYGVPAIIVFRNGLLCMRLRGRLSVKNLKQLLQEDVFRNFNL</sequence>
<dbReference type="EMBL" id="MGDD01000302">
    <property type="protein sequence ID" value="OGL42867.1"/>
    <property type="molecule type" value="Genomic_DNA"/>
</dbReference>
<dbReference type="SUPFAM" id="SSF52833">
    <property type="entry name" value="Thioredoxin-like"/>
    <property type="match status" value="1"/>
</dbReference>
<evidence type="ECO:0000313" key="2">
    <source>
        <dbReference type="EMBL" id="OGL42867.1"/>
    </source>
</evidence>
<dbReference type="InterPro" id="IPR013766">
    <property type="entry name" value="Thioredoxin_domain"/>
</dbReference>
<evidence type="ECO:0000259" key="1">
    <source>
        <dbReference type="Pfam" id="PF00085"/>
    </source>
</evidence>
<gene>
    <name evidence="2" type="ORF">A2161_15775</name>
</gene>
<dbReference type="Proteomes" id="UP000179266">
    <property type="component" value="Unassembled WGS sequence"/>
</dbReference>
<comment type="caution">
    <text evidence="2">The sequence shown here is derived from an EMBL/GenBank/DDBJ whole genome shotgun (WGS) entry which is preliminary data.</text>
</comment>
<reference evidence="2 3" key="1">
    <citation type="journal article" date="2016" name="Nat. Commun.">
        <title>Thousands of microbial genomes shed light on interconnected biogeochemical processes in an aquifer system.</title>
        <authorList>
            <person name="Anantharaman K."/>
            <person name="Brown C.T."/>
            <person name="Hug L.A."/>
            <person name="Sharon I."/>
            <person name="Castelle C.J."/>
            <person name="Probst A.J."/>
            <person name="Thomas B.C."/>
            <person name="Singh A."/>
            <person name="Wilkins M.J."/>
            <person name="Karaoz U."/>
            <person name="Brodie E.L."/>
            <person name="Williams K.H."/>
            <person name="Hubbard S.S."/>
            <person name="Banfield J.F."/>
        </authorList>
    </citation>
    <scope>NUCLEOTIDE SEQUENCE [LARGE SCALE GENOMIC DNA]</scope>
</reference>